<evidence type="ECO:0000313" key="4">
    <source>
        <dbReference type="Proteomes" id="UP001301350"/>
    </source>
</evidence>
<protein>
    <recommendedName>
        <fullName evidence="2">HIT-type domain-containing protein</fullName>
    </recommendedName>
</protein>
<dbReference type="AlphaFoldDB" id="A0AAV9IZS2"/>
<keyword evidence="1" id="KW-0863">Zinc-finger</keyword>
<evidence type="ECO:0000259" key="2">
    <source>
        <dbReference type="PROSITE" id="PS51083"/>
    </source>
</evidence>
<keyword evidence="1" id="KW-0862">Zinc</keyword>
<accession>A0AAV9IZS2</accession>
<dbReference type="Proteomes" id="UP001301350">
    <property type="component" value="Unassembled WGS sequence"/>
</dbReference>
<dbReference type="GO" id="GO:0008270">
    <property type="term" value="F:zinc ion binding"/>
    <property type="evidence" value="ECO:0007669"/>
    <property type="project" value="UniProtKB-UniRule"/>
</dbReference>
<comment type="caution">
    <text evidence="3">The sequence shown here is derived from an EMBL/GenBank/DDBJ whole genome shotgun (WGS) entry which is preliminary data.</text>
</comment>
<keyword evidence="1" id="KW-0479">Metal-binding</keyword>
<evidence type="ECO:0000313" key="3">
    <source>
        <dbReference type="EMBL" id="KAK4537574.1"/>
    </source>
</evidence>
<feature type="domain" description="HIT-type" evidence="2">
    <location>
        <begin position="6"/>
        <end position="46"/>
    </location>
</feature>
<dbReference type="EMBL" id="JANCYW010000013">
    <property type="protein sequence ID" value="KAK4537574.1"/>
    <property type="molecule type" value="Genomic_DNA"/>
</dbReference>
<sequence>MSTGGCSVCCQGDAAERGASRLRATYKCPRCQASYCSAACCRRHRCEGSTTACTDAEGGERDRLGQGDASVDHGSGHCCETGDASIGLGVPFFRQIDRERLQVLAHERPLAADVDADVAQLYERLERALSAESHTVRHILSPTGAERETQRRQRLAETCAHSRAFAAFTDDLLAFLRYRSAYEEERTRRWPQ</sequence>
<dbReference type="InterPro" id="IPR007529">
    <property type="entry name" value="Znf_HIT"/>
</dbReference>
<gene>
    <name evidence="3" type="ORF">CDCA_CDCA13G3599</name>
</gene>
<organism evidence="3 4">
    <name type="scientific">Cyanidium caldarium</name>
    <name type="common">Red alga</name>
    <dbReference type="NCBI Taxonomy" id="2771"/>
    <lineage>
        <taxon>Eukaryota</taxon>
        <taxon>Rhodophyta</taxon>
        <taxon>Bangiophyceae</taxon>
        <taxon>Cyanidiales</taxon>
        <taxon>Cyanidiaceae</taxon>
        <taxon>Cyanidium</taxon>
    </lineage>
</organism>
<evidence type="ECO:0000256" key="1">
    <source>
        <dbReference type="PROSITE-ProRule" id="PRU00453"/>
    </source>
</evidence>
<dbReference type="PROSITE" id="PS51083">
    <property type="entry name" value="ZF_HIT"/>
    <property type="match status" value="1"/>
</dbReference>
<keyword evidence="4" id="KW-1185">Reference proteome</keyword>
<proteinExistence type="predicted"/>
<name>A0AAV9IZS2_CYACA</name>
<reference evidence="3 4" key="1">
    <citation type="submission" date="2022-07" db="EMBL/GenBank/DDBJ databases">
        <title>Genome-wide signatures of adaptation to extreme environments.</title>
        <authorList>
            <person name="Cho C.H."/>
            <person name="Yoon H.S."/>
        </authorList>
    </citation>
    <scope>NUCLEOTIDE SEQUENCE [LARGE SCALE GENOMIC DNA]</scope>
    <source>
        <strain evidence="3 4">DBV 063 E5</strain>
    </source>
</reference>